<dbReference type="InterPro" id="IPR036942">
    <property type="entry name" value="Beta-barrel_TonB_sf"/>
</dbReference>
<dbReference type="InterPro" id="IPR037066">
    <property type="entry name" value="Plug_dom_sf"/>
</dbReference>
<evidence type="ECO:0000259" key="12">
    <source>
        <dbReference type="Pfam" id="PF07715"/>
    </source>
</evidence>
<keyword evidence="10 11" id="KW-0998">Cell outer membrane</keyword>
<keyword evidence="14" id="KW-1185">Reference proteome</keyword>
<evidence type="ECO:0000256" key="5">
    <source>
        <dbReference type="ARBA" id="ARBA00022692"/>
    </source>
</evidence>
<dbReference type="GO" id="GO:0009279">
    <property type="term" value="C:cell outer membrane"/>
    <property type="evidence" value="ECO:0007669"/>
    <property type="project" value="UniProtKB-SubCell"/>
</dbReference>
<organism evidence="13 14">
    <name type="scientific">Sphingosinicella soli</name>
    <dbReference type="NCBI Taxonomy" id="333708"/>
    <lineage>
        <taxon>Bacteria</taxon>
        <taxon>Pseudomonadati</taxon>
        <taxon>Pseudomonadota</taxon>
        <taxon>Alphaproteobacteria</taxon>
        <taxon>Sphingomonadales</taxon>
        <taxon>Sphingosinicellaceae</taxon>
        <taxon>Sphingosinicella</taxon>
    </lineage>
</organism>
<keyword evidence="2 11" id="KW-0813">Transport</keyword>
<name>A0A7W7FAL4_9SPHN</name>
<evidence type="ECO:0000256" key="1">
    <source>
        <dbReference type="ARBA" id="ARBA00004571"/>
    </source>
</evidence>
<keyword evidence="6" id="KW-0408">Iron</keyword>
<dbReference type="InterPro" id="IPR039426">
    <property type="entry name" value="TonB-dep_rcpt-like"/>
</dbReference>
<dbReference type="InterPro" id="IPR012910">
    <property type="entry name" value="Plug_dom"/>
</dbReference>
<dbReference type="Gene3D" id="2.170.130.10">
    <property type="entry name" value="TonB-dependent receptor, plug domain"/>
    <property type="match status" value="1"/>
</dbReference>
<dbReference type="PANTHER" id="PTHR32552">
    <property type="entry name" value="FERRICHROME IRON RECEPTOR-RELATED"/>
    <property type="match status" value="1"/>
</dbReference>
<evidence type="ECO:0000256" key="6">
    <source>
        <dbReference type="ARBA" id="ARBA00023004"/>
    </source>
</evidence>
<dbReference type="PROSITE" id="PS52016">
    <property type="entry name" value="TONB_DEPENDENT_REC_3"/>
    <property type="match status" value="1"/>
</dbReference>
<gene>
    <name evidence="13" type="ORF">GGQ98_003459</name>
</gene>
<keyword evidence="8" id="KW-0798">TonB box</keyword>
<comment type="similarity">
    <text evidence="11">Belongs to the TonB-dependent receptor family.</text>
</comment>
<evidence type="ECO:0000313" key="13">
    <source>
        <dbReference type="EMBL" id="MBB4633803.1"/>
    </source>
</evidence>
<keyword evidence="13" id="KW-0675">Receptor</keyword>
<dbReference type="Proteomes" id="UP000566324">
    <property type="component" value="Unassembled WGS sequence"/>
</dbReference>
<protein>
    <submittedName>
        <fullName evidence="13">Outer membrane receptor protein involved in Fe transport</fullName>
    </submittedName>
</protein>
<evidence type="ECO:0000256" key="7">
    <source>
        <dbReference type="ARBA" id="ARBA00023065"/>
    </source>
</evidence>
<evidence type="ECO:0000256" key="2">
    <source>
        <dbReference type="ARBA" id="ARBA00022448"/>
    </source>
</evidence>
<dbReference type="AlphaFoldDB" id="A0A7W7FAL4"/>
<evidence type="ECO:0000256" key="8">
    <source>
        <dbReference type="ARBA" id="ARBA00023077"/>
    </source>
</evidence>
<dbReference type="GO" id="GO:0006826">
    <property type="term" value="P:iron ion transport"/>
    <property type="evidence" value="ECO:0007669"/>
    <property type="project" value="UniProtKB-KW"/>
</dbReference>
<evidence type="ECO:0000256" key="9">
    <source>
        <dbReference type="ARBA" id="ARBA00023136"/>
    </source>
</evidence>
<evidence type="ECO:0000256" key="3">
    <source>
        <dbReference type="ARBA" id="ARBA00022452"/>
    </source>
</evidence>
<dbReference type="SUPFAM" id="SSF56935">
    <property type="entry name" value="Porins"/>
    <property type="match status" value="1"/>
</dbReference>
<comment type="caution">
    <text evidence="13">The sequence shown here is derived from an EMBL/GenBank/DDBJ whole genome shotgun (WGS) entry which is preliminary data.</text>
</comment>
<dbReference type="PANTHER" id="PTHR32552:SF81">
    <property type="entry name" value="TONB-DEPENDENT OUTER MEMBRANE RECEPTOR"/>
    <property type="match status" value="1"/>
</dbReference>
<keyword evidence="7" id="KW-0406">Ion transport</keyword>
<evidence type="ECO:0000313" key="14">
    <source>
        <dbReference type="Proteomes" id="UP000566324"/>
    </source>
</evidence>
<dbReference type="Gene3D" id="2.40.170.20">
    <property type="entry name" value="TonB-dependent receptor, beta-barrel domain"/>
    <property type="match status" value="1"/>
</dbReference>
<keyword evidence="9 11" id="KW-0472">Membrane</keyword>
<evidence type="ECO:0000256" key="11">
    <source>
        <dbReference type="PROSITE-ProRule" id="PRU01360"/>
    </source>
</evidence>
<dbReference type="EMBL" id="JACHNZ010000059">
    <property type="protein sequence ID" value="MBB4633803.1"/>
    <property type="molecule type" value="Genomic_DNA"/>
</dbReference>
<comment type="subcellular location">
    <subcellularLocation>
        <location evidence="1 11">Cell outer membrane</location>
        <topology evidence="1 11">Multi-pass membrane protein</topology>
    </subcellularLocation>
</comment>
<feature type="domain" description="TonB-dependent receptor plug" evidence="12">
    <location>
        <begin position="37"/>
        <end position="151"/>
    </location>
</feature>
<dbReference type="Pfam" id="PF07715">
    <property type="entry name" value="Plug"/>
    <property type="match status" value="1"/>
</dbReference>
<keyword evidence="5 11" id="KW-0812">Transmembrane</keyword>
<evidence type="ECO:0000256" key="10">
    <source>
        <dbReference type="ARBA" id="ARBA00023237"/>
    </source>
</evidence>
<proteinExistence type="inferred from homology"/>
<sequence>MIDALILAISVPEWTGRSEVSDRQEIVVTGERISRSKHDTASSVAAETGEEIDNRATPDRIEQLLQAIPNVQLGSGGEGPVIRGQDSTGVVRDLPAFLAGTRPRTTITIDGRSATYYELAFGLTSVWDVGRVEVFRSPQTTTQGRNSIGGAIFVETKVPSFDWEGRVRFVAGESDTRQVSGVVSGPMIDGQLAFRLSGDLRRSQTSSQITNGAVGINPNRDDSELLRVKLLAEPKGLPDTHLDLTYSRGRSQMPQIEGIELPYRERGNPNAGYGVFAITVDSLTGRVVYEPAGGLHARATLTYGEADVRRHPRPGLGAVCIHRIPFELEF</sequence>
<reference evidence="13 14" key="1">
    <citation type="submission" date="2020-08" db="EMBL/GenBank/DDBJ databases">
        <title>Genomic Encyclopedia of Type Strains, Phase IV (KMG-IV): sequencing the most valuable type-strain genomes for metagenomic binning, comparative biology and taxonomic classification.</title>
        <authorList>
            <person name="Goeker M."/>
        </authorList>
    </citation>
    <scope>NUCLEOTIDE SEQUENCE [LARGE SCALE GENOMIC DNA]</scope>
    <source>
        <strain evidence="13 14">DSM 17328</strain>
    </source>
</reference>
<evidence type="ECO:0000256" key="4">
    <source>
        <dbReference type="ARBA" id="ARBA00022496"/>
    </source>
</evidence>
<accession>A0A7W7FAL4</accession>
<keyword evidence="3 11" id="KW-1134">Transmembrane beta strand</keyword>
<keyword evidence="4" id="KW-0410">Iron transport</keyword>